<dbReference type="SUPFAM" id="SSF50475">
    <property type="entry name" value="FMN-binding split barrel"/>
    <property type="match status" value="1"/>
</dbReference>
<protein>
    <submittedName>
        <fullName evidence="6">Unannotated protein</fullName>
    </submittedName>
</protein>
<dbReference type="SMART" id="SM00903">
    <property type="entry name" value="Flavin_Reduct"/>
    <property type="match status" value="1"/>
</dbReference>
<dbReference type="AlphaFoldDB" id="A0A6J7CZD6"/>
<reference evidence="6" key="1">
    <citation type="submission" date="2020-05" db="EMBL/GenBank/DDBJ databases">
        <authorList>
            <person name="Chiriac C."/>
            <person name="Salcher M."/>
            <person name="Ghai R."/>
            <person name="Kavagutti S V."/>
        </authorList>
    </citation>
    <scope>NUCLEOTIDE SEQUENCE</scope>
</reference>
<dbReference type="Gene3D" id="2.30.110.10">
    <property type="entry name" value="Electron Transport, Fmn-binding Protein, Chain A"/>
    <property type="match status" value="1"/>
</dbReference>
<keyword evidence="2" id="KW-0285">Flavoprotein</keyword>
<dbReference type="PANTHER" id="PTHR33798">
    <property type="entry name" value="FLAVOPROTEIN OXYGENASE"/>
    <property type="match status" value="1"/>
</dbReference>
<evidence type="ECO:0000256" key="4">
    <source>
        <dbReference type="ARBA" id="ARBA00038054"/>
    </source>
</evidence>
<evidence type="ECO:0000256" key="1">
    <source>
        <dbReference type="ARBA" id="ARBA00001917"/>
    </source>
</evidence>
<dbReference type="InterPro" id="IPR002563">
    <property type="entry name" value="Flavin_Rdtase-like_dom"/>
</dbReference>
<sequence length="210" mass="22420">MTQPATGALPQRRLVDPAATRSVYPLLGSLVVPRPIAWVSSRSQSGIDNLAPHSFFTVVSTSPPIVMFSSMGEKDTVRNIRATGDFVVCGTPASSLEAVNLTSVEFGPDVSEFDAIGLTREPSATVASARVAESPYALECRLVEIHPMGNGLVVYGEVTCIAVDEAVLVDGRVSIDLLDPIARLGGSDWSRIGEVTTRRRLTVEEFMSVT</sequence>
<evidence type="ECO:0000259" key="5">
    <source>
        <dbReference type="SMART" id="SM00903"/>
    </source>
</evidence>
<evidence type="ECO:0000256" key="3">
    <source>
        <dbReference type="ARBA" id="ARBA00022643"/>
    </source>
</evidence>
<accession>A0A6J7CZD6</accession>
<dbReference type="InterPro" id="IPR012349">
    <property type="entry name" value="Split_barrel_FMN-bd"/>
</dbReference>
<comment type="similarity">
    <text evidence="4">Belongs to the flavoredoxin family.</text>
</comment>
<dbReference type="EMBL" id="CAFBLS010000023">
    <property type="protein sequence ID" value="CAB4862890.1"/>
    <property type="molecule type" value="Genomic_DNA"/>
</dbReference>
<proteinExistence type="inferred from homology"/>
<gene>
    <name evidence="6" type="ORF">UFOPK3402_00305</name>
</gene>
<evidence type="ECO:0000256" key="2">
    <source>
        <dbReference type="ARBA" id="ARBA00022630"/>
    </source>
</evidence>
<dbReference type="GO" id="GO:0010181">
    <property type="term" value="F:FMN binding"/>
    <property type="evidence" value="ECO:0007669"/>
    <property type="project" value="InterPro"/>
</dbReference>
<dbReference type="Pfam" id="PF01613">
    <property type="entry name" value="Flavin_Reduct"/>
    <property type="match status" value="1"/>
</dbReference>
<dbReference type="PANTHER" id="PTHR33798:SF5">
    <property type="entry name" value="FLAVIN REDUCTASE LIKE DOMAIN-CONTAINING PROTEIN"/>
    <property type="match status" value="1"/>
</dbReference>
<name>A0A6J7CZD6_9ZZZZ</name>
<comment type="cofactor">
    <cofactor evidence="1">
        <name>FMN</name>
        <dbReference type="ChEBI" id="CHEBI:58210"/>
    </cofactor>
</comment>
<keyword evidence="3" id="KW-0288">FMN</keyword>
<organism evidence="6">
    <name type="scientific">freshwater metagenome</name>
    <dbReference type="NCBI Taxonomy" id="449393"/>
    <lineage>
        <taxon>unclassified sequences</taxon>
        <taxon>metagenomes</taxon>
        <taxon>ecological metagenomes</taxon>
    </lineage>
</organism>
<feature type="domain" description="Flavin reductase like" evidence="5">
    <location>
        <begin position="29"/>
        <end position="175"/>
    </location>
</feature>
<evidence type="ECO:0000313" key="6">
    <source>
        <dbReference type="EMBL" id="CAB4862890.1"/>
    </source>
</evidence>